<dbReference type="RefSeq" id="WP_212993299.1">
    <property type="nucleotide sequence ID" value="NZ_BAABEA010000047.1"/>
</dbReference>
<dbReference type="AlphaFoldDB" id="A0A919SRM9"/>
<dbReference type="InterPro" id="IPR029787">
    <property type="entry name" value="Nucleotide_cyclase"/>
</dbReference>
<sequence>MDPASRDEVFAGLLRHQPDAFVGAVSPMGLCVPLPAGLDVGGLRPIVGAQSALALVVPEDQMIAVDAWQRALGQGVASCLVHPVAAPAEVVRLHLLDLTHRHGVFLIFLTGLASHPEGQSLEHEPIRPRLVTVHKDQVALITSADPEIALVLGWTADELTGTRALDLVHPDDHQRAIASWMDMLGSPQGEARRVRLRHVHRDGHPIWFEITNINLLADPAQPRVVAEMLDISDEMAAQEALRAGEKLMRRLTETIPMGVVQIDAARRIVYQNERAARAIGAARGDVLGDDHLNPILPGDRPDVDAAIAAVLDTGADIDVEYGHHDGRGLRRVRANLRSLTAESGVVTGAIICLTDVTEDVQLRDELKQRASFDALTGCHNRAATLSALGAALAGPGRTRGTAVIFIDLNDFKQVNDRYGHAAGDQLLTHVANRLRGAVRDGDVVGRFGGDEFVVICADVASAGRACRIGESLLSALAGGGLEVAGEHLLPQASIGVAWGDSATCAPDALIARADTAMYAAKKTRTGRLALALAQ</sequence>
<dbReference type="SUPFAM" id="SSF55073">
    <property type="entry name" value="Nucleotide cyclase"/>
    <property type="match status" value="1"/>
</dbReference>
<evidence type="ECO:0000259" key="3">
    <source>
        <dbReference type="PROSITE" id="PS50887"/>
    </source>
</evidence>
<reference evidence="4" key="1">
    <citation type="submission" date="2021-03" db="EMBL/GenBank/DDBJ databases">
        <title>Whole genome shotgun sequence of Actinoplanes auranticolor NBRC 12245.</title>
        <authorList>
            <person name="Komaki H."/>
            <person name="Tamura T."/>
        </authorList>
    </citation>
    <scope>NUCLEOTIDE SEQUENCE</scope>
    <source>
        <strain evidence="4">NBRC 12245</strain>
    </source>
</reference>
<dbReference type="InterPro" id="IPR000700">
    <property type="entry name" value="PAS-assoc_C"/>
</dbReference>
<dbReference type="Pfam" id="PF08448">
    <property type="entry name" value="PAS_4"/>
    <property type="match status" value="1"/>
</dbReference>
<dbReference type="NCBIfam" id="TIGR00229">
    <property type="entry name" value="sensory_box"/>
    <property type="match status" value="2"/>
</dbReference>
<feature type="domain" description="PAS" evidence="1">
    <location>
        <begin position="244"/>
        <end position="314"/>
    </location>
</feature>
<dbReference type="InterPro" id="IPR043128">
    <property type="entry name" value="Rev_trsase/Diguanyl_cyclase"/>
</dbReference>
<dbReference type="SMART" id="SM00091">
    <property type="entry name" value="PAS"/>
    <property type="match status" value="2"/>
</dbReference>
<dbReference type="SMART" id="SM00267">
    <property type="entry name" value="GGDEF"/>
    <property type="match status" value="1"/>
</dbReference>
<dbReference type="InterPro" id="IPR000014">
    <property type="entry name" value="PAS"/>
</dbReference>
<dbReference type="PANTHER" id="PTHR44757:SF2">
    <property type="entry name" value="BIOFILM ARCHITECTURE MAINTENANCE PROTEIN MBAA"/>
    <property type="match status" value="1"/>
</dbReference>
<dbReference type="PANTHER" id="PTHR44757">
    <property type="entry name" value="DIGUANYLATE CYCLASE DGCP"/>
    <property type="match status" value="1"/>
</dbReference>
<organism evidence="4 5">
    <name type="scientific">Actinoplanes auranticolor</name>
    <dbReference type="NCBI Taxonomy" id="47988"/>
    <lineage>
        <taxon>Bacteria</taxon>
        <taxon>Bacillati</taxon>
        <taxon>Actinomycetota</taxon>
        <taxon>Actinomycetes</taxon>
        <taxon>Micromonosporales</taxon>
        <taxon>Micromonosporaceae</taxon>
        <taxon>Actinoplanes</taxon>
    </lineage>
</organism>
<dbReference type="PROSITE" id="PS50113">
    <property type="entry name" value="PAC"/>
    <property type="match status" value="1"/>
</dbReference>
<dbReference type="InterPro" id="IPR000160">
    <property type="entry name" value="GGDEF_dom"/>
</dbReference>
<accession>A0A919SRM9</accession>
<evidence type="ECO:0000259" key="2">
    <source>
        <dbReference type="PROSITE" id="PS50113"/>
    </source>
</evidence>
<evidence type="ECO:0000313" key="5">
    <source>
        <dbReference type="Proteomes" id="UP000681340"/>
    </source>
</evidence>
<comment type="caution">
    <text evidence="4">The sequence shown here is derived from an EMBL/GenBank/DDBJ whole genome shotgun (WGS) entry which is preliminary data.</text>
</comment>
<proteinExistence type="predicted"/>
<evidence type="ECO:0000313" key="4">
    <source>
        <dbReference type="EMBL" id="GIM77191.1"/>
    </source>
</evidence>
<feature type="domain" description="PAS" evidence="1">
    <location>
        <begin position="136"/>
        <end position="174"/>
    </location>
</feature>
<dbReference type="Gene3D" id="3.30.70.270">
    <property type="match status" value="1"/>
</dbReference>
<feature type="domain" description="PAC" evidence="2">
    <location>
        <begin position="192"/>
        <end position="243"/>
    </location>
</feature>
<evidence type="ECO:0000259" key="1">
    <source>
        <dbReference type="PROSITE" id="PS50112"/>
    </source>
</evidence>
<dbReference type="EMBL" id="BOQL01000066">
    <property type="protein sequence ID" value="GIM77191.1"/>
    <property type="molecule type" value="Genomic_DNA"/>
</dbReference>
<name>A0A919SRM9_9ACTN</name>
<dbReference type="PROSITE" id="PS50887">
    <property type="entry name" value="GGDEF"/>
    <property type="match status" value="1"/>
</dbReference>
<dbReference type="Pfam" id="PF00990">
    <property type="entry name" value="GGDEF"/>
    <property type="match status" value="1"/>
</dbReference>
<evidence type="ECO:0008006" key="6">
    <source>
        <dbReference type="Google" id="ProtNLM"/>
    </source>
</evidence>
<feature type="domain" description="GGDEF" evidence="3">
    <location>
        <begin position="399"/>
        <end position="534"/>
    </location>
</feature>
<dbReference type="InterPro" id="IPR035965">
    <property type="entry name" value="PAS-like_dom_sf"/>
</dbReference>
<keyword evidence="5" id="KW-1185">Reference proteome</keyword>
<dbReference type="InterPro" id="IPR013656">
    <property type="entry name" value="PAS_4"/>
</dbReference>
<protein>
    <recommendedName>
        <fullName evidence="6">PAS domain S-box-containing protein/diguanylate cyclase (GGDEF)-like protein</fullName>
    </recommendedName>
</protein>
<dbReference type="CDD" id="cd00130">
    <property type="entry name" value="PAS"/>
    <property type="match status" value="2"/>
</dbReference>
<dbReference type="Gene3D" id="3.30.450.20">
    <property type="entry name" value="PAS domain"/>
    <property type="match status" value="2"/>
</dbReference>
<dbReference type="NCBIfam" id="TIGR00254">
    <property type="entry name" value="GGDEF"/>
    <property type="match status" value="1"/>
</dbReference>
<dbReference type="PROSITE" id="PS50112">
    <property type="entry name" value="PAS"/>
    <property type="match status" value="2"/>
</dbReference>
<dbReference type="InterPro" id="IPR052155">
    <property type="entry name" value="Biofilm_reg_signaling"/>
</dbReference>
<dbReference type="CDD" id="cd01949">
    <property type="entry name" value="GGDEF"/>
    <property type="match status" value="1"/>
</dbReference>
<dbReference type="SUPFAM" id="SSF55785">
    <property type="entry name" value="PYP-like sensor domain (PAS domain)"/>
    <property type="match status" value="2"/>
</dbReference>
<dbReference type="Pfam" id="PF08447">
    <property type="entry name" value="PAS_3"/>
    <property type="match status" value="1"/>
</dbReference>
<dbReference type="InterPro" id="IPR013655">
    <property type="entry name" value="PAS_fold_3"/>
</dbReference>
<gene>
    <name evidence="4" type="ORF">Aau02nite_74700</name>
</gene>
<dbReference type="Proteomes" id="UP000681340">
    <property type="component" value="Unassembled WGS sequence"/>
</dbReference>